<keyword evidence="2 3" id="KW-0040">ANK repeat</keyword>
<dbReference type="InterPro" id="IPR002110">
    <property type="entry name" value="Ankyrin_rpt"/>
</dbReference>
<reference evidence="6 7" key="1">
    <citation type="submission" date="2024-09" db="EMBL/GenBank/DDBJ databases">
        <title>Chromosome-scale assembly of Riccia fluitans.</title>
        <authorList>
            <person name="Paukszto L."/>
            <person name="Sawicki J."/>
            <person name="Karawczyk K."/>
            <person name="Piernik-Szablinska J."/>
            <person name="Szczecinska M."/>
            <person name="Mazdziarz M."/>
        </authorList>
    </citation>
    <scope>NUCLEOTIDE SEQUENCE [LARGE SCALE GENOMIC DNA]</scope>
    <source>
        <strain evidence="6">Rf_01</strain>
        <tissue evidence="6">Aerial parts of the thallus</tissue>
    </source>
</reference>
<evidence type="ECO:0000256" key="2">
    <source>
        <dbReference type="ARBA" id="ARBA00023043"/>
    </source>
</evidence>
<dbReference type="AlphaFoldDB" id="A0ABD1XFC2"/>
<feature type="transmembrane region" description="Helical" evidence="4">
    <location>
        <begin position="717"/>
        <end position="739"/>
    </location>
</feature>
<evidence type="ECO:0000256" key="1">
    <source>
        <dbReference type="ARBA" id="ARBA00022737"/>
    </source>
</evidence>
<keyword evidence="4" id="KW-1133">Transmembrane helix</keyword>
<dbReference type="EMBL" id="JBHFFA010000008">
    <property type="protein sequence ID" value="KAL2607647.1"/>
    <property type="molecule type" value="Genomic_DNA"/>
</dbReference>
<dbReference type="PANTHER" id="PTHR24198:SF165">
    <property type="entry name" value="ANKYRIN REPEAT-CONTAINING PROTEIN-RELATED"/>
    <property type="match status" value="1"/>
</dbReference>
<dbReference type="SUPFAM" id="SSF48403">
    <property type="entry name" value="Ankyrin repeat"/>
    <property type="match status" value="1"/>
</dbReference>
<keyword evidence="4" id="KW-0472">Membrane</keyword>
<keyword evidence="4" id="KW-0812">Transmembrane</keyword>
<sequence length="745" mass="83226">MQGAGTNVSSSTFKSLPGLRKRLLQVVGDKDQTRQIVTEYPLSEIPHNEYIDTEPQLNILHWVAMVGDLDSVKELKSLGRADPTARTVGGFTAVHLGASRGHTKVVKELVSWLQSNTEAGVSDQGFTPLHLAAYGGYSETVKFLLKPYCHYVSDVNAKDQIFGRSALHFAVLAGRGIIVKMLMGVDGINIRLKDGVRKLTPLLLAAMHPKDKDGSRLRMVKMLLDKYGQQINDKVGVFTDVRQSFTESLRKLTLIEFDNSVKPLPNVQDKADKSEDDAYRRCAVPMVGHSALHLAATQNNAKLVSELCCRPGISLNIPDRRFGMTPLHCAIRVGAMQTFKALMAIDGVNVNAQLVKEGRCQLPSCNWIPPRSSFVTKERAKDRLFGFFERFDRLETPLHLAVHVCRAEDLSEMVLSFCSHPNFNGAVHNGYRKTSLELVWERLGYCGKLPSVLTVRRKESQDPQVRVVEKYLYEDKVHLNNAIDLLKRHPTNACVLAKKEGIHKAALDSVNAFLVTATLLAGLTFSAYLQPPIGTHDEEHTRKPVKLFWVFNSLSFFFAVYTILTSLFHSIHDHSNEIIFSQRDLVQLGIVRIQGAVPLTLSVGFGIMAFVAAGYANVPSDSKQLMTTCTIGGLLLVLSQLLQNLFHSFLQLRESYSLHDPSYRQKPKYTLEDDRYLFLTATFGPVLFFRLRILRILELCSQGNKIRTQIGSEVERISLMSSPIPHMCIAAAVILYALVEDLEVL</sequence>
<evidence type="ECO:0000313" key="7">
    <source>
        <dbReference type="Proteomes" id="UP001605036"/>
    </source>
</evidence>
<evidence type="ECO:0000259" key="5">
    <source>
        <dbReference type="Pfam" id="PF13962"/>
    </source>
</evidence>
<evidence type="ECO:0000256" key="3">
    <source>
        <dbReference type="PROSITE-ProRule" id="PRU00023"/>
    </source>
</evidence>
<dbReference type="Pfam" id="PF13962">
    <property type="entry name" value="PGG"/>
    <property type="match status" value="1"/>
</dbReference>
<dbReference type="InterPro" id="IPR026961">
    <property type="entry name" value="PGG_dom"/>
</dbReference>
<evidence type="ECO:0000313" key="6">
    <source>
        <dbReference type="EMBL" id="KAL2607647.1"/>
    </source>
</evidence>
<keyword evidence="1" id="KW-0677">Repeat</keyword>
<dbReference type="PROSITE" id="PS50297">
    <property type="entry name" value="ANK_REP_REGION"/>
    <property type="match status" value="1"/>
</dbReference>
<feature type="transmembrane region" description="Helical" evidence="4">
    <location>
        <begin position="591"/>
        <end position="613"/>
    </location>
</feature>
<dbReference type="Proteomes" id="UP001605036">
    <property type="component" value="Unassembled WGS sequence"/>
</dbReference>
<dbReference type="InterPro" id="IPR036770">
    <property type="entry name" value="Ankyrin_rpt-contain_sf"/>
</dbReference>
<proteinExistence type="predicted"/>
<dbReference type="PANTHER" id="PTHR24198">
    <property type="entry name" value="ANKYRIN REPEAT AND PROTEIN KINASE DOMAIN-CONTAINING PROTEIN"/>
    <property type="match status" value="1"/>
</dbReference>
<evidence type="ECO:0000256" key="4">
    <source>
        <dbReference type="SAM" id="Phobius"/>
    </source>
</evidence>
<name>A0ABD1XFC2_9MARC</name>
<dbReference type="Pfam" id="PF12796">
    <property type="entry name" value="Ank_2"/>
    <property type="match status" value="2"/>
</dbReference>
<dbReference type="Gene3D" id="1.25.40.20">
    <property type="entry name" value="Ankyrin repeat-containing domain"/>
    <property type="match status" value="2"/>
</dbReference>
<feature type="transmembrane region" description="Helical" evidence="4">
    <location>
        <begin position="625"/>
        <end position="646"/>
    </location>
</feature>
<comment type="caution">
    <text evidence="6">The sequence shown here is derived from an EMBL/GenBank/DDBJ whole genome shotgun (WGS) entry which is preliminary data.</text>
</comment>
<protein>
    <recommendedName>
        <fullName evidence="5">PGG domain-containing protein</fullName>
    </recommendedName>
</protein>
<keyword evidence="7" id="KW-1185">Reference proteome</keyword>
<dbReference type="PROSITE" id="PS50088">
    <property type="entry name" value="ANK_REPEAT"/>
    <property type="match status" value="2"/>
</dbReference>
<accession>A0ABD1XFC2</accession>
<feature type="transmembrane region" description="Helical" evidence="4">
    <location>
        <begin position="510"/>
        <end position="529"/>
    </location>
</feature>
<gene>
    <name evidence="6" type="ORF">R1flu_026220</name>
</gene>
<feature type="transmembrane region" description="Helical" evidence="4">
    <location>
        <begin position="676"/>
        <end position="697"/>
    </location>
</feature>
<feature type="domain" description="PGG" evidence="5">
    <location>
        <begin position="508"/>
        <end position="581"/>
    </location>
</feature>
<feature type="repeat" description="ANK" evidence="3">
    <location>
        <begin position="287"/>
        <end position="320"/>
    </location>
</feature>
<dbReference type="SMART" id="SM00248">
    <property type="entry name" value="ANK"/>
    <property type="match status" value="8"/>
</dbReference>
<organism evidence="6 7">
    <name type="scientific">Riccia fluitans</name>
    <dbReference type="NCBI Taxonomy" id="41844"/>
    <lineage>
        <taxon>Eukaryota</taxon>
        <taxon>Viridiplantae</taxon>
        <taxon>Streptophyta</taxon>
        <taxon>Embryophyta</taxon>
        <taxon>Marchantiophyta</taxon>
        <taxon>Marchantiopsida</taxon>
        <taxon>Marchantiidae</taxon>
        <taxon>Marchantiales</taxon>
        <taxon>Ricciaceae</taxon>
        <taxon>Riccia</taxon>
    </lineage>
</organism>
<feature type="transmembrane region" description="Helical" evidence="4">
    <location>
        <begin position="549"/>
        <end position="571"/>
    </location>
</feature>
<feature type="repeat" description="ANK" evidence="3">
    <location>
        <begin position="124"/>
        <end position="146"/>
    </location>
</feature>